<evidence type="ECO:0000313" key="4">
    <source>
        <dbReference type="Proteomes" id="UP000607653"/>
    </source>
</evidence>
<reference evidence="3 4" key="1">
    <citation type="journal article" date="2020" name="Mol. Biol. Evol.">
        <title>Distinct Expression and Methylation Patterns for Genes with Different Fates following a Single Whole-Genome Duplication in Flowering Plants.</title>
        <authorList>
            <person name="Shi T."/>
            <person name="Rahmani R.S."/>
            <person name="Gugger P.F."/>
            <person name="Wang M."/>
            <person name="Li H."/>
            <person name="Zhang Y."/>
            <person name="Li Z."/>
            <person name="Wang Q."/>
            <person name="Van de Peer Y."/>
            <person name="Marchal K."/>
            <person name="Chen J."/>
        </authorList>
    </citation>
    <scope>NUCLEOTIDE SEQUENCE [LARGE SCALE GENOMIC DNA]</scope>
    <source>
        <tissue evidence="3">Leaf</tissue>
    </source>
</reference>
<dbReference type="SUPFAM" id="SSF54160">
    <property type="entry name" value="Chromo domain-like"/>
    <property type="match status" value="1"/>
</dbReference>
<proteinExistence type="predicted"/>
<dbReference type="InterPro" id="IPR016197">
    <property type="entry name" value="Chromo-like_dom_sf"/>
</dbReference>
<comment type="caution">
    <text evidence="3">The sequence shown here is derived from an EMBL/GenBank/DDBJ whole genome shotgun (WGS) entry which is preliminary data.</text>
</comment>
<feature type="region of interest" description="Disordered" evidence="1">
    <location>
        <begin position="161"/>
        <end position="190"/>
    </location>
</feature>
<dbReference type="PANTHER" id="PTHR46148:SF52">
    <property type="entry name" value="OS04G0603800 PROTEIN"/>
    <property type="match status" value="1"/>
</dbReference>
<keyword evidence="4" id="KW-1185">Reference proteome</keyword>
<accession>A0A822ZMX0</accession>
<name>A0A822ZMX0_NELNU</name>
<feature type="domain" description="Tf2-1-like SH3-like" evidence="2">
    <location>
        <begin position="15"/>
        <end position="80"/>
    </location>
</feature>
<gene>
    <name evidence="3" type="ORF">HUJ06_017291</name>
</gene>
<evidence type="ECO:0000313" key="3">
    <source>
        <dbReference type="EMBL" id="DAD47354.1"/>
    </source>
</evidence>
<dbReference type="InterPro" id="IPR056924">
    <property type="entry name" value="SH3_Tf2-1"/>
</dbReference>
<dbReference type="EMBL" id="DUZY01000008">
    <property type="protein sequence ID" value="DAD47354.1"/>
    <property type="molecule type" value="Genomic_DNA"/>
</dbReference>
<dbReference type="AlphaFoldDB" id="A0A822ZMX0"/>
<evidence type="ECO:0000256" key="1">
    <source>
        <dbReference type="SAM" id="MobiDB-lite"/>
    </source>
</evidence>
<dbReference type="PANTHER" id="PTHR46148">
    <property type="entry name" value="CHROMO DOMAIN-CONTAINING PROTEIN"/>
    <property type="match status" value="1"/>
</dbReference>
<sequence>MQYDKKHRNGEHQVGDLAYLKLQPYRQSSLAKRAWQKFSPRFFGPFRISGRVEAVAYKLDFPSTARLHPVFHVSLLKPCRTDAALVKPLLPEFTSEGQLIVEPNVISDIRWIKIGRKVVKQALGQWTNLPTEDATWEDFSRLQEKFPHLDLEAKVILKGGGDDGTQVGNPPSGHQAHMGREAHAAAGAAHAKHCKPPLRFVYNRRPRLNHPHA</sequence>
<dbReference type="Proteomes" id="UP000607653">
    <property type="component" value="Unassembled WGS sequence"/>
</dbReference>
<evidence type="ECO:0000259" key="2">
    <source>
        <dbReference type="Pfam" id="PF24626"/>
    </source>
</evidence>
<dbReference type="Pfam" id="PF24626">
    <property type="entry name" value="SH3_Tf2-1"/>
    <property type="match status" value="1"/>
</dbReference>
<protein>
    <recommendedName>
        <fullName evidence="2">Tf2-1-like SH3-like domain-containing protein</fullName>
    </recommendedName>
</protein>
<organism evidence="3 4">
    <name type="scientific">Nelumbo nucifera</name>
    <name type="common">Sacred lotus</name>
    <dbReference type="NCBI Taxonomy" id="4432"/>
    <lineage>
        <taxon>Eukaryota</taxon>
        <taxon>Viridiplantae</taxon>
        <taxon>Streptophyta</taxon>
        <taxon>Embryophyta</taxon>
        <taxon>Tracheophyta</taxon>
        <taxon>Spermatophyta</taxon>
        <taxon>Magnoliopsida</taxon>
        <taxon>Proteales</taxon>
        <taxon>Nelumbonaceae</taxon>
        <taxon>Nelumbo</taxon>
    </lineage>
</organism>